<reference evidence="2" key="1">
    <citation type="journal article" date="2019" name="Int. J. Syst. Evol. Microbiol.">
        <title>The Global Catalogue of Microorganisms (GCM) 10K type strain sequencing project: providing services to taxonomists for standard genome sequencing and annotation.</title>
        <authorList>
            <consortium name="The Broad Institute Genomics Platform"/>
            <consortium name="The Broad Institute Genome Sequencing Center for Infectious Disease"/>
            <person name="Wu L."/>
            <person name="Ma J."/>
        </authorList>
    </citation>
    <scope>NUCLEOTIDE SEQUENCE [LARGE SCALE GENOMIC DNA]</scope>
    <source>
        <strain evidence="2">KCTC 52237</strain>
    </source>
</reference>
<gene>
    <name evidence="1" type="ORF">ACFODX_16580</name>
</gene>
<evidence type="ECO:0000313" key="1">
    <source>
        <dbReference type="EMBL" id="MFC3117186.1"/>
    </source>
</evidence>
<organism evidence="1 2">
    <name type="scientific">Cellvibrio fontiphilus</name>
    <dbReference type="NCBI Taxonomy" id="1815559"/>
    <lineage>
        <taxon>Bacteria</taxon>
        <taxon>Pseudomonadati</taxon>
        <taxon>Pseudomonadota</taxon>
        <taxon>Gammaproteobacteria</taxon>
        <taxon>Cellvibrionales</taxon>
        <taxon>Cellvibrionaceae</taxon>
        <taxon>Cellvibrio</taxon>
    </lineage>
</organism>
<dbReference type="RefSeq" id="WP_378121223.1">
    <property type="nucleotide sequence ID" value="NZ_JBHRTF010000015.1"/>
</dbReference>
<evidence type="ECO:0000313" key="2">
    <source>
        <dbReference type="Proteomes" id="UP001595555"/>
    </source>
</evidence>
<accession>A0ABV7FK91</accession>
<sequence length="52" mass="5660">MKYTSQDIAGLIEEVNGHDDVIGHCCWGGSAWYNSSARFEDCGGVPTEDLPK</sequence>
<dbReference type="Proteomes" id="UP001595555">
    <property type="component" value="Unassembled WGS sequence"/>
</dbReference>
<protein>
    <submittedName>
        <fullName evidence="1">Uncharacterized protein</fullName>
    </submittedName>
</protein>
<keyword evidence="2" id="KW-1185">Reference proteome</keyword>
<comment type="caution">
    <text evidence="1">The sequence shown here is derived from an EMBL/GenBank/DDBJ whole genome shotgun (WGS) entry which is preliminary data.</text>
</comment>
<dbReference type="EMBL" id="JBHRTF010000015">
    <property type="protein sequence ID" value="MFC3117186.1"/>
    <property type="molecule type" value="Genomic_DNA"/>
</dbReference>
<proteinExistence type="predicted"/>
<name>A0ABV7FK91_9GAMM</name>